<evidence type="ECO:0000313" key="3">
    <source>
        <dbReference type="Proteomes" id="UP000298663"/>
    </source>
</evidence>
<keyword evidence="3" id="KW-1185">Reference proteome</keyword>
<proteinExistence type="predicted"/>
<dbReference type="AlphaFoldDB" id="A0A4V6A1R2"/>
<organism evidence="2 3">
    <name type="scientific">Steinernema carpocapsae</name>
    <name type="common">Entomopathogenic nematode</name>
    <dbReference type="NCBI Taxonomy" id="34508"/>
    <lineage>
        <taxon>Eukaryota</taxon>
        <taxon>Metazoa</taxon>
        <taxon>Ecdysozoa</taxon>
        <taxon>Nematoda</taxon>
        <taxon>Chromadorea</taxon>
        <taxon>Rhabditida</taxon>
        <taxon>Tylenchina</taxon>
        <taxon>Panagrolaimomorpha</taxon>
        <taxon>Strongyloidoidea</taxon>
        <taxon>Steinernematidae</taxon>
        <taxon>Steinernema</taxon>
    </lineage>
</organism>
<evidence type="ECO:0000313" key="2">
    <source>
        <dbReference type="EMBL" id="TKR76355.1"/>
    </source>
</evidence>
<feature type="signal peptide" evidence="1">
    <location>
        <begin position="1"/>
        <end position="19"/>
    </location>
</feature>
<evidence type="ECO:0000256" key="1">
    <source>
        <dbReference type="SAM" id="SignalP"/>
    </source>
</evidence>
<reference evidence="2 3" key="1">
    <citation type="journal article" date="2015" name="Genome Biol.">
        <title>Comparative genomics of Steinernema reveals deeply conserved gene regulatory networks.</title>
        <authorList>
            <person name="Dillman A.R."/>
            <person name="Macchietto M."/>
            <person name="Porter C.F."/>
            <person name="Rogers A."/>
            <person name="Williams B."/>
            <person name="Antoshechkin I."/>
            <person name="Lee M.M."/>
            <person name="Goodwin Z."/>
            <person name="Lu X."/>
            <person name="Lewis E.E."/>
            <person name="Goodrich-Blair H."/>
            <person name="Stock S.P."/>
            <person name="Adams B.J."/>
            <person name="Sternberg P.W."/>
            <person name="Mortazavi A."/>
        </authorList>
    </citation>
    <scope>NUCLEOTIDE SEQUENCE [LARGE SCALE GENOMIC DNA]</scope>
    <source>
        <strain evidence="2 3">ALL</strain>
    </source>
</reference>
<feature type="chain" id="PRO_5020188341" evidence="1">
    <location>
        <begin position="20"/>
        <end position="363"/>
    </location>
</feature>
<comment type="caution">
    <text evidence="2">The sequence shown here is derived from an EMBL/GenBank/DDBJ whole genome shotgun (WGS) entry which is preliminary data.</text>
</comment>
<dbReference type="Proteomes" id="UP000298663">
    <property type="component" value="Unassembled WGS sequence"/>
</dbReference>
<dbReference type="EMBL" id="AZBU02000005">
    <property type="protein sequence ID" value="TKR76355.1"/>
    <property type="molecule type" value="Genomic_DNA"/>
</dbReference>
<accession>A0A4V6A1R2</accession>
<sequence>MASLLPLLGLLLLAQPSSAQWDDGKCPNLPVQMRIAVSYKHKVHFFTWIKEQRNDAKYYTDQQLDLYKWYYEVSNFNKSTYEELREAIEWRDKLVLDYDNSVYQFRYKWANQQEDDVTPVPYDMVVPHNVKKSGSGKNVLVEQKGVYKYTYTEDSGGIGSYDEGKQILGPEEKLPDYMPEKITLFEDVIYFGDFTRKKDDLKNHPDFPNPRVNYSNGHLFDLKYGSAYGFPTNNFNESVIGILGPNYEIYREWCDESRGRFSSELTTAKTGKSKQRDLLKKRENVCFAIGNFGKCTIAFGPRALFNDLLVIPWTPVHRPEKLPESSQMEFTRQVPVPTLDFEIEECAKDDEECKAEVASWRDW</sequence>
<protein>
    <submittedName>
        <fullName evidence="2">Uncharacterized protein</fullName>
    </submittedName>
</protein>
<keyword evidence="1" id="KW-0732">Signal</keyword>
<reference evidence="2 3" key="2">
    <citation type="journal article" date="2019" name="G3 (Bethesda)">
        <title>Hybrid Assembly of the Genome of the Entomopathogenic Nematode Steinernema carpocapsae Identifies the X-Chromosome.</title>
        <authorList>
            <person name="Serra L."/>
            <person name="Macchietto M."/>
            <person name="Macias-Munoz A."/>
            <person name="McGill C.J."/>
            <person name="Rodriguez I.M."/>
            <person name="Rodriguez B."/>
            <person name="Murad R."/>
            <person name="Mortazavi A."/>
        </authorList>
    </citation>
    <scope>NUCLEOTIDE SEQUENCE [LARGE SCALE GENOMIC DNA]</scope>
    <source>
        <strain evidence="2 3">ALL</strain>
    </source>
</reference>
<name>A0A4V6A1R2_STECR</name>
<gene>
    <name evidence="2" type="ORF">L596_017503</name>
</gene>